<dbReference type="RefSeq" id="WP_014200479.1">
    <property type="nucleotide sequence ID" value="NC_016599.1"/>
</dbReference>
<evidence type="ECO:0000313" key="2">
    <source>
        <dbReference type="EMBL" id="AEV31118.1"/>
    </source>
</evidence>
<dbReference type="AlphaFoldDB" id="G8R5X0"/>
<dbReference type="OrthoDB" id="678019at2"/>
<organism evidence="2 3">
    <name type="scientific">Owenweeksia hongkongensis (strain DSM 17368 / CIP 108786 / JCM 12287 / NRRL B-23963 / UST20020801)</name>
    <dbReference type="NCBI Taxonomy" id="926562"/>
    <lineage>
        <taxon>Bacteria</taxon>
        <taxon>Pseudomonadati</taxon>
        <taxon>Bacteroidota</taxon>
        <taxon>Flavobacteriia</taxon>
        <taxon>Flavobacteriales</taxon>
        <taxon>Owenweeksiaceae</taxon>
        <taxon>Owenweeksia</taxon>
    </lineage>
</organism>
<keyword evidence="3" id="KW-1185">Reference proteome</keyword>
<dbReference type="eggNOG" id="COG3291">
    <property type="taxonomic scope" value="Bacteria"/>
</dbReference>
<reference evidence="2 3" key="1">
    <citation type="journal article" date="2012" name="Stand. Genomic Sci.">
        <title>Genome sequence of the orange-pigmented seawater bacterium Owenweeksia hongkongensis type strain (UST20020801(T)).</title>
        <authorList>
            <person name="Riedel T."/>
            <person name="Held B."/>
            <person name="Nolan M."/>
            <person name="Lucas S."/>
            <person name="Lapidus A."/>
            <person name="Tice H."/>
            <person name="Del Rio T.G."/>
            <person name="Cheng J.F."/>
            <person name="Han C."/>
            <person name="Tapia R."/>
            <person name="Goodwin L.A."/>
            <person name="Pitluck S."/>
            <person name="Liolios K."/>
            <person name="Mavromatis K."/>
            <person name="Pagani I."/>
            <person name="Ivanova N."/>
            <person name="Mikhailova N."/>
            <person name="Pati A."/>
            <person name="Chen A."/>
            <person name="Palaniappan K."/>
            <person name="Rohde M."/>
            <person name="Tindall B.J."/>
            <person name="Detter J.C."/>
            <person name="Goker M."/>
            <person name="Woyke T."/>
            <person name="Bristow J."/>
            <person name="Eisen J.A."/>
            <person name="Markowitz V."/>
            <person name="Hugenholtz P."/>
            <person name="Klenk H.P."/>
            <person name="Kyrpides N.C."/>
        </authorList>
    </citation>
    <scope>NUCLEOTIDE SEQUENCE</scope>
    <source>
        <strain evidence="3">DSM 17368 / JCM 12287 / NRRL B-23963</strain>
    </source>
</reference>
<dbReference type="Proteomes" id="UP000005631">
    <property type="component" value="Chromosome"/>
</dbReference>
<evidence type="ECO:0008006" key="4">
    <source>
        <dbReference type="Google" id="ProtNLM"/>
    </source>
</evidence>
<dbReference type="STRING" id="926562.Oweho_0096"/>
<dbReference type="EMBL" id="CP003156">
    <property type="protein sequence ID" value="AEV31118.1"/>
    <property type="molecule type" value="Genomic_DNA"/>
</dbReference>
<feature type="signal peptide" evidence="1">
    <location>
        <begin position="1"/>
        <end position="23"/>
    </location>
</feature>
<dbReference type="HOGENOM" id="CLU_307142_0_0_10"/>
<dbReference type="InterPro" id="IPR026341">
    <property type="entry name" value="T9SS_type_B"/>
</dbReference>
<dbReference type="KEGG" id="oho:Oweho_0096"/>
<name>G8R5X0_OWEHD</name>
<accession>G8R5X0</accession>
<feature type="chain" id="PRO_5003514358" description="Gliding motility-associated C-terminal domain-containing protein" evidence="1">
    <location>
        <begin position="24"/>
        <end position="963"/>
    </location>
</feature>
<evidence type="ECO:0000256" key="1">
    <source>
        <dbReference type="SAM" id="SignalP"/>
    </source>
</evidence>
<sequence length="963" mass="105838">MKKGSILFSFLLVLLLGWSQVHAQSTIDITFPNNTTSNPVSVCQCDTIGTSLDLVSGVPKSQPLKYFIGNAPFNPSSDFYYEVIYNYTGLPSAPDDSLELYELTPAAPNQSNPVDTFGIGAKWAHLVIPCNAPVGVAALRIVNSTVGAPPSDTVYFNINQMPNKPEIDSIAGGFPNIYPPQGENWAFCAKDSVTLYAKVQTGGPNITWLLNGQPYINSNTGFPYTDDSLVVKVAGNYAIRMDFGFCERDSKDTTIVISKPQTNITFSPTSPGRQIDNPRTLFNNPIDSIQFCENETAVIRGPAPAASLGLTYKYSWLTDSITSFGDTVFYQLNAGDTLQTQNIDTTGRYYLVVYDGFCTDTSAPYFAYEDTIPDPLINYQTWTNGLLDPHIQSLEICMTDSVLLSVPDLPLIPNAQTGDTLLDFQWQRLNTSNSPPVWTDINKTNYDRFGDRWTLKVDTAMKPIRALSFFRLRITTLSPFTKSAICDYYTDSVIVRWKPVDSLLHQPDPWVFPVGKEQINFCARDSATLIASLVPNIMSNNGYSYSYQWMRDSLDTALNVMVKVPIIGETARTLVVNESGKYYVYIDDGICGDTVRPYTVFVDSIPTTTIVNVPTTSDRNLCLTDSVVVSATDSVFGLSGRWKYQWVTDFGSGWAPLMNDTLPHLVIDTAYRPSGVDTVWFSLLTYYENQFGLEICPDTTARFSVHFFDPPTINFFPSDSIGVCPGDSVLVIAQGNSFRYVWSDGAVTADNWLSGAGTYTVTGTGINNCTSTREIKIYDLVTVANAGPDVTIFSGGTAQLAATGGIDYQWGASKPIAWGNILSANTSVSYTLPEGVKEDTIQVYVKVSSSNGCFAYDTLNLFVISDESAGTALIDQAWNVFTPDGNGKSDVWDISGITEDYTGCRIDIMNRWGSVIFVDESFNGVWDGTNNGGNPMPDGTYYYILSCDGEIVLKNAVTIIRNQ</sequence>
<gene>
    <name evidence="2" type="ordered locus">Oweho_0096</name>
</gene>
<keyword evidence="1" id="KW-0732">Signal</keyword>
<evidence type="ECO:0000313" key="3">
    <source>
        <dbReference type="Proteomes" id="UP000005631"/>
    </source>
</evidence>
<dbReference type="NCBIfam" id="TIGR04131">
    <property type="entry name" value="Bac_Flav_CTERM"/>
    <property type="match status" value="1"/>
</dbReference>
<proteinExistence type="predicted"/>
<protein>
    <recommendedName>
        <fullName evidence="4">Gliding motility-associated C-terminal domain-containing protein</fullName>
    </recommendedName>
</protein>
<dbReference type="Pfam" id="PF13585">
    <property type="entry name" value="CHU_C"/>
    <property type="match status" value="1"/>
</dbReference>